<dbReference type="InterPro" id="IPR018490">
    <property type="entry name" value="cNMP-bd_dom_sf"/>
</dbReference>
<name>A0A1M5T1P9_9BACT</name>
<gene>
    <name evidence="6" type="ORF">SAMN02745199_1122</name>
</gene>
<dbReference type="SUPFAM" id="SSF51206">
    <property type="entry name" value="cAMP-binding domain-like"/>
    <property type="match status" value="1"/>
</dbReference>
<dbReference type="PROSITE" id="PS51063">
    <property type="entry name" value="HTH_CRP_2"/>
    <property type="match status" value="1"/>
</dbReference>
<dbReference type="EMBL" id="FQXN01000004">
    <property type="protein sequence ID" value="SHH44709.1"/>
    <property type="molecule type" value="Genomic_DNA"/>
</dbReference>
<dbReference type="SUPFAM" id="SSF46785">
    <property type="entry name" value="Winged helix' DNA-binding domain"/>
    <property type="match status" value="1"/>
</dbReference>
<dbReference type="InterPro" id="IPR036390">
    <property type="entry name" value="WH_DNA-bd_sf"/>
</dbReference>
<reference evidence="7" key="1">
    <citation type="submission" date="2016-11" db="EMBL/GenBank/DDBJ databases">
        <authorList>
            <person name="Varghese N."/>
            <person name="Submissions S."/>
        </authorList>
    </citation>
    <scope>NUCLEOTIDE SEQUENCE [LARGE SCALE GENOMIC DNA]</scope>
    <source>
        <strain evidence="7">DSM 15807</strain>
    </source>
</reference>
<keyword evidence="2" id="KW-0238">DNA-binding</keyword>
<dbReference type="GO" id="GO:0006355">
    <property type="term" value="P:regulation of DNA-templated transcription"/>
    <property type="evidence" value="ECO:0007669"/>
    <property type="project" value="InterPro"/>
</dbReference>
<evidence type="ECO:0000259" key="4">
    <source>
        <dbReference type="PROSITE" id="PS50042"/>
    </source>
</evidence>
<dbReference type="SMART" id="SM00100">
    <property type="entry name" value="cNMP"/>
    <property type="match status" value="1"/>
</dbReference>
<dbReference type="GO" id="GO:0016301">
    <property type="term" value="F:kinase activity"/>
    <property type="evidence" value="ECO:0007669"/>
    <property type="project" value="UniProtKB-KW"/>
</dbReference>
<keyword evidence="6" id="KW-0808">Transferase</keyword>
<evidence type="ECO:0000313" key="6">
    <source>
        <dbReference type="EMBL" id="SHH44709.1"/>
    </source>
</evidence>
<dbReference type="CDD" id="cd00038">
    <property type="entry name" value="CAP_ED"/>
    <property type="match status" value="1"/>
</dbReference>
<evidence type="ECO:0000259" key="5">
    <source>
        <dbReference type="PROSITE" id="PS51063"/>
    </source>
</evidence>
<evidence type="ECO:0000256" key="2">
    <source>
        <dbReference type="ARBA" id="ARBA00023125"/>
    </source>
</evidence>
<keyword evidence="6" id="KW-0418">Kinase</keyword>
<protein>
    <submittedName>
        <fullName evidence="6">cAMP-binding domain of CRP or a regulatory subunit of cAMP-dependent protein kinases</fullName>
    </submittedName>
</protein>
<dbReference type="PROSITE" id="PS50042">
    <property type="entry name" value="CNMP_BINDING_3"/>
    <property type="match status" value="1"/>
</dbReference>
<sequence length="228" mass="26638">MSTLIKYVSVIKKCKLFEDIEEKEIFEILKDYQIESYEKDETIRFRNDPCTEVLILIEGETLGLFINEDGKVIQVDHMFAPKTLATAVIFSSNPKFPVDVVTVKPSKILKIPKEKFVRKMMTNEKLLRNYLQLVSDTFVFITDRFYEITLKNLVQKICSYLYELHKAQNSTTVIMNMSKEELAREFGVTRPALSRVFIELEKAGVIEIEGKSIKIKKFKYVKDYALFF</sequence>
<evidence type="ECO:0000256" key="3">
    <source>
        <dbReference type="ARBA" id="ARBA00023163"/>
    </source>
</evidence>
<keyword evidence="1" id="KW-0805">Transcription regulation</keyword>
<dbReference type="GO" id="GO:0003677">
    <property type="term" value="F:DNA binding"/>
    <property type="evidence" value="ECO:0007669"/>
    <property type="project" value="UniProtKB-KW"/>
</dbReference>
<dbReference type="RefSeq" id="WP_073073086.1">
    <property type="nucleotide sequence ID" value="NZ_FQXN01000004.1"/>
</dbReference>
<keyword evidence="7" id="KW-1185">Reference proteome</keyword>
<evidence type="ECO:0000313" key="7">
    <source>
        <dbReference type="Proteomes" id="UP000242592"/>
    </source>
</evidence>
<feature type="domain" description="Cyclic nucleotide-binding" evidence="4">
    <location>
        <begin position="16"/>
        <end position="137"/>
    </location>
</feature>
<accession>A0A1M5T1P9</accession>
<organism evidence="6 7">
    <name type="scientific">Thermosipho atlanticus DSM 15807</name>
    <dbReference type="NCBI Taxonomy" id="1123380"/>
    <lineage>
        <taxon>Bacteria</taxon>
        <taxon>Thermotogati</taxon>
        <taxon>Thermotogota</taxon>
        <taxon>Thermotogae</taxon>
        <taxon>Thermotogales</taxon>
        <taxon>Fervidobacteriaceae</taxon>
        <taxon>Thermosipho</taxon>
    </lineage>
</organism>
<dbReference type="Proteomes" id="UP000242592">
    <property type="component" value="Unassembled WGS sequence"/>
</dbReference>
<dbReference type="AlphaFoldDB" id="A0A1M5T1P9"/>
<dbReference type="InterPro" id="IPR012318">
    <property type="entry name" value="HTH_CRP"/>
</dbReference>
<evidence type="ECO:0000256" key="1">
    <source>
        <dbReference type="ARBA" id="ARBA00023015"/>
    </source>
</evidence>
<dbReference type="SMART" id="SM00419">
    <property type="entry name" value="HTH_CRP"/>
    <property type="match status" value="1"/>
</dbReference>
<keyword evidence="3" id="KW-0804">Transcription</keyword>
<dbReference type="STRING" id="1123380.SAMN02745199_1122"/>
<dbReference type="Pfam" id="PF00027">
    <property type="entry name" value="cNMP_binding"/>
    <property type="match status" value="1"/>
</dbReference>
<dbReference type="OrthoDB" id="3176638at2"/>
<dbReference type="InterPro" id="IPR014710">
    <property type="entry name" value="RmlC-like_jellyroll"/>
</dbReference>
<dbReference type="Gene3D" id="2.60.120.10">
    <property type="entry name" value="Jelly Rolls"/>
    <property type="match status" value="1"/>
</dbReference>
<dbReference type="Pfam" id="PF13545">
    <property type="entry name" value="HTH_Crp_2"/>
    <property type="match status" value="1"/>
</dbReference>
<proteinExistence type="predicted"/>
<feature type="domain" description="HTH crp-type" evidence="5">
    <location>
        <begin position="151"/>
        <end position="219"/>
    </location>
</feature>
<dbReference type="InterPro" id="IPR000595">
    <property type="entry name" value="cNMP-bd_dom"/>
</dbReference>